<dbReference type="Proteomes" id="UP000292702">
    <property type="component" value="Unassembled WGS sequence"/>
</dbReference>
<gene>
    <name evidence="2" type="ORF">EIP91_005192</name>
</gene>
<reference evidence="2 3" key="1">
    <citation type="submission" date="2018-11" db="EMBL/GenBank/DDBJ databases">
        <title>Genome assembly of Steccherinum ochraceum LE-BIN_3174, the white-rot fungus of the Steccherinaceae family (The Residual Polyporoid clade, Polyporales, Basidiomycota).</title>
        <authorList>
            <person name="Fedorova T.V."/>
            <person name="Glazunova O.A."/>
            <person name="Landesman E.O."/>
            <person name="Moiseenko K.V."/>
            <person name="Psurtseva N.V."/>
            <person name="Savinova O.S."/>
            <person name="Shakhova N.V."/>
            <person name="Tyazhelova T.V."/>
            <person name="Vasina D.V."/>
        </authorList>
    </citation>
    <scope>NUCLEOTIDE SEQUENCE [LARGE SCALE GENOMIC DNA]</scope>
    <source>
        <strain evidence="2 3">LE-BIN_3174</strain>
    </source>
</reference>
<feature type="non-terminal residue" evidence="2">
    <location>
        <position position="1"/>
    </location>
</feature>
<sequence>RTDYQPPPSIPAMDIGRHWAKKNRFIPTMKSPPPQADDFDPVRSTAVDDGWQTTRPEAGGWMADRRPAH</sequence>
<name>A0A4R0RAF3_9APHY</name>
<feature type="region of interest" description="Disordered" evidence="1">
    <location>
        <begin position="25"/>
        <end position="69"/>
    </location>
</feature>
<evidence type="ECO:0000313" key="2">
    <source>
        <dbReference type="EMBL" id="TCD63613.1"/>
    </source>
</evidence>
<evidence type="ECO:0000313" key="3">
    <source>
        <dbReference type="Proteomes" id="UP000292702"/>
    </source>
</evidence>
<comment type="caution">
    <text evidence="2">The sequence shown here is derived from an EMBL/GenBank/DDBJ whole genome shotgun (WGS) entry which is preliminary data.</text>
</comment>
<proteinExistence type="predicted"/>
<dbReference type="EMBL" id="RWJN01000286">
    <property type="protein sequence ID" value="TCD63613.1"/>
    <property type="molecule type" value="Genomic_DNA"/>
</dbReference>
<organism evidence="2 3">
    <name type="scientific">Steccherinum ochraceum</name>
    <dbReference type="NCBI Taxonomy" id="92696"/>
    <lineage>
        <taxon>Eukaryota</taxon>
        <taxon>Fungi</taxon>
        <taxon>Dikarya</taxon>
        <taxon>Basidiomycota</taxon>
        <taxon>Agaricomycotina</taxon>
        <taxon>Agaricomycetes</taxon>
        <taxon>Polyporales</taxon>
        <taxon>Steccherinaceae</taxon>
        <taxon>Steccherinum</taxon>
    </lineage>
</organism>
<accession>A0A4R0RAF3</accession>
<keyword evidence="3" id="KW-1185">Reference proteome</keyword>
<evidence type="ECO:0000256" key="1">
    <source>
        <dbReference type="SAM" id="MobiDB-lite"/>
    </source>
</evidence>
<dbReference type="AlphaFoldDB" id="A0A4R0RAF3"/>
<protein>
    <submittedName>
        <fullName evidence="2">Uncharacterized protein</fullName>
    </submittedName>
</protein>